<feature type="compositionally biased region" description="Basic and acidic residues" evidence="1">
    <location>
        <begin position="64"/>
        <end position="75"/>
    </location>
</feature>
<dbReference type="AlphaFoldDB" id="A0A7S4HTA4"/>
<proteinExistence type="predicted"/>
<gene>
    <name evidence="2" type="ORF">OAUR00152_LOCUS3752</name>
</gene>
<reference evidence="2" key="1">
    <citation type="submission" date="2021-01" db="EMBL/GenBank/DDBJ databases">
        <authorList>
            <person name="Corre E."/>
            <person name="Pelletier E."/>
            <person name="Niang G."/>
            <person name="Scheremetjew M."/>
            <person name="Finn R."/>
            <person name="Kale V."/>
            <person name="Holt S."/>
            <person name="Cochrane G."/>
            <person name="Meng A."/>
            <person name="Brown T."/>
            <person name="Cohen L."/>
        </authorList>
    </citation>
    <scope>NUCLEOTIDE SEQUENCE</scope>
    <source>
        <strain evidence="2">Isolate 1302-5</strain>
    </source>
</reference>
<dbReference type="EMBL" id="HBKQ01005472">
    <property type="protein sequence ID" value="CAE2208810.1"/>
    <property type="molecule type" value="Transcribed_RNA"/>
</dbReference>
<organism evidence="2">
    <name type="scientific">Odontella aurita</name>
    <dbReference type="NCBI Taxonomy" id="265563"/>
    <lineage>
        <taxon>Eukaryota</taxon>
        <taxon>Sar</taxon>
        <taxon>Stramenopiles</taxon>
        <taxon>Ochrophyta</taxon>
        <taxon>Bacillariophyta</taxon>
        <taxon>Mediophyceae</taxon>
        <taxon>Biddulphiophycidae</taxon>
        <taxon>Eupodiscales</taxon>
        <taxon>Odontellaceae</taxon>
        <taxon>Odontella</taxon>
    </lineage>
</organism>
<evidence type="ECO:0000313" key="2">
    <source>
        <dbReference type="EMBL" id="CAE2208810.1"/>
    </source>
</evidence>
<sequence>MLPFYGPDGRLTTYSLRPPLRPPDVVSIDPRDGGDIAWSLANVEASRVARSVEVKVRESKKRTKSIDAKRKKDETTMIVENGKRTKTTGKAVDARGGKARKTVGKAKDAGGDEEGDEKDAQCKMMRRTKVSTSQKHRRERIRQVTEYKEDNPTDVDVLYMTQKDPEGRLKLLAEWL</sequence>
<evidence type="ECO:0000256" key="1">
    <source>
        <dbReference type="SAM" id="MobiDB-lite"/>
    </source>
</evidence>
<protein>
    <submittedName>
        <fullName evidence="2">Uncharacterized protein</fullName>
    </submittedName>
</protein>
<name>A0A7S4HTA4_9STRA</name>
<accession>A0A7S4HTA4</accession>
<feature type="region of interest" description="Disordered" evidence="1">
    <location>
        <begin position="62"/>
        <end position="120"/>
    </location>
</feature>